<accession>A0ABN6MC45</accession>
<sequence>MIPPEYFIHLVGVVLNDGWIEKFQVLQYSFDLIIVKIVCQLSEFEPTIRYKSQLEKLAEKIKLVMGKECKVSYEFVEEIPVNASGKYFYTISQVDRPNA</sequence>
<gene>
    <name evidence="1" type="ORF">DPPLL_35080</name>
</gene>
<dbReference type="Proteomes" id="UP000830055">
    <property type="component" value="Chromosome"/>
</dbReference>
<dbReference type="EMBL" id="AP025516">
    <property type="protein sequence ID" value="BDD89143.1"/>
    <property type="molecule type" value="Genomic_DNA"/>
</dbReference>
<keyword evidence="2" id="KW-1185">Reference proteome</keyword>
<organism evidence="1 2">
    <name type="scientific">Desulfofustis limnaeus</name>
    <dbReference type="NCBI Taxonomy" id="2740163"/>
    <lineage>
        <taxon>Bacteria</taxon>
        <taxon>Pseudomonadati</taxon>
        <taxon>Thermodesulfobacteriota</taxon>
        <taxon>Desulfobulbia</taxon>
        <taxon>Desulfobulbales</taxon>
        <taxon>Desulfocapsaceae</taxon>
        <taxon>Desulfofustis</taxon>
    </lineage>
</organism>
<protein>
    <recommendedName>
        <fullName evidence="3">AMP-binding enzyme C-terminal domain-containing protein</fullName>
    </recommendedName>
</protein>
<evidence type="ECO:0000313" key="1">
    <source>
        <dbReference type="EMBL" id="BDD89143.1"/>
    </source>
</evidence>
<name>A0ABN6MC45_9BACT</name>
<evidence type="ECO:0008006" key="3">
    <source>
        <dbReference type="Google" id="ProtNLM"/>
    </source>
</evidence>
<evidence type="ECO:0000313" key="2">
    <source>
        <dbReference type="Proteomes" id="UP000830055"/>
    </source>
</evidence>
<reference evidence="1 2" key="1">
    <citation type="submission" date="2022-01" db="EMBL/GenBank/DDBJ databases">
        <title>Desulfofustis limnae sp. nov., a novel mesophilic sulfate-reducing bacterium isolated from marsh soil.</title>
        <authorList>
            <person name="Watanabe M."/>
            <person name="Takahashi A."/>
            <person name="Kojima H."/>
            <person name="Fukui M."/>
        </authorList>
    </citation>
    <scope>NUCLEOTIDE SEQUENCE [LARGE SCALE GENOMIC DNA]</scope>
    <source>
        <strain evidence="1 2">PPLL</strain>
    </source>
</reference>
<proteinExistence type="predicted"/>